<dbReference type="EMBL" id="MU001503">
    <property type="protein sequence ID" value="KAF2443161.1"/>
    <property type="molecule type" value="Genomic_DNA"/>
</dbReference>
<dbReference type="PANTHER" id="PTHR42085">
    <property type="entry name" value="F-BOX DOMAIN-CONTAINING PROTEIN"/>
    <property type="match status" value="1"/>
</dbReference>
<dbReference type="AlphaFoldDB" id="A0A9P4PFG3"/>
<reference evidence="2" key="1">
    <citation type="journal article" date="2020" name="Stud. Mycol.">
        <title>101 Dothideomycetes genomes: a test case for predicting lifestyles and emergence of pathogens.</title>
        <authorList>
            <person name="Haridas S."/>
            <person name="Albert R."/>
            <person name="Binder M."/>
            <person name="Bloem J."/>
            <person name="Labutti K."/>
            <person name="Salamov A."/>
            <person name="Andreopoulos B."/>
            <person name="Baker S."/>
            <person name="Barry K."/>
            <person name="Bills G."/>
            <person name="Bluhm B."/>
            <person name="Cannon C."/>
            <person name="Castanera R."/>
            <person name="Culley D."/>
            <person name="Daum C."/>
            <person name="Ezra D."/>
            <person name="Gonzalez J."/>
            <person name="Henrissat B."/>
            <person name="Kuo A."/>
            <person name="Liang C."/>
            <person name="Lipzen A."/>
            <person name="Lutzoni F."/>
            <person name="Magnuson J."/>
            <person name="Mondo S."/>
            <person name="Nolan M."/>
            <person name="Ohm R."/>
            <person name="Pangilinan J."/>
            <person name="Park H.-J."/>
            <person name="Ramirez L."/>
            <person name="Alfaro M."/>
            <person name="Sun H."/>
            <person name="Tritt A."/>
            <person name="Yoshinaga Y."/>
            <person name="Zwiers L.-H."/>
            <person name="Turgeon B."/>
            <person name="Goodwin S."/>
            <person name="Spatafora J."/>
            <person name="Crous P."/>
            <person name="Grigoriev I."/>
        </authorList>
    </citation>
    <scope>NUCLEOTIDE SEQUENCE</scope>
    <source>
        <strain evidence="2">CBS 690.94</strain>
    </source>
</reference>
<organism evidence="2 3">
    <name type="scientific">Karstenula rhodostoma CBS 690.94</name>
    <dbReference type="NCBI Taxonomy" id="1392251"/>
    <lineage>
        <taxon>Eukaryota</taxon>
        <taxon>Fungi</taxon>
        <taxon>Dikarya</taxon>
        <taxon>Ascomycota</taxon>
        <taxon>Pezizomycotina</taxon>
        <taxon>Dothideomycetes</taxon>
        <taxon>Pleosporomycetidae</taxon>
        <taxon>Pleosporales</taxon>
        <taxon>Massarineae</taxon>
        <taxon>Didymosphaeriaceae</taxon>
        <taxon>Karstenula</taxon>
    </lineage>
</organism>
<comment type="caution">
    <text evidence="2">The sequence shown here is derived from an EMBL/GenBank/DDBJ whole genome shotgun (WGS) entry which is preliminary data.</text>
</comment>
<dbReference type="PANTHER" id="PTHR42085:SF1">
    <property type="entry name" value="F-BOX DOMAIN-CONTAINING PROTEIN"/>
    <property type="match status" value="1"/>
</dbReference>
<protein>
    <submittedName>
        <fullName evidence="2">Uncharacterized protein</fullName>
    </submittedName>
</protein>
<name>A0A9P4PFG3_9PLEO</name>
<dbReference type="Proteomes" id="UP000799764">
    <property type="component" value="Unassembled WGS sequence"/>
</dbReference>
<gene>
    <name evidence="2" type="ORF">P171DRAFT_56495</name>
</gene>
<proteinExistence type="predicted"/>
<sequence length="305" mass="34673">MQNQSNAPFPFMQLPPELRDMVYENLLEDPHYPPPRPCPKTRGPSWLSSMAQLGSGSSTDTETTSHKSNFLFLASKQIYAEYMDLMCKKTTFHMTVAPHNYTPPAAPAEEEEDIWQISPQVLKKMKRCDIKLVTTSTMLGVSDPRNMKPEEWALARQMRRQLSEVENISELNLHVKAIGDPLWNPLWVWYHATEALREMGSSSDHGNEYVKVDVVDGELGSVASSGSGPSGPSGPQFNRITFSLDMWSPGENYLMRDRTNNNQWAWWCLKGHCVGQVGPELTVRQFCSWLYDCPTCYSEENDDDK</sequence>
<keyword evidence="3" id="KW-1185">Reference proteome</keyword>
<evidence type="ECO:0000256" key="1">
    <source>
        <dbReference type="SAM" id="MobiDB-lite"/>
    </source>
</evidence>
<feature type="region of interest" description="Disordered" evidence="1">
    <location>
        <begin position="27"/>
        <end position="65"/>
    </location>
</feature>
<evidence type="ECO:0000313" key="2">
    <source>
        <dbReference type="EMBL" id="KAF2443161.1"/>
    </source>
</evidence>
<dbReference type="OrthoDB" id="62952at2759"/>
<dbReference type="InterPro" id="IPR038883">
    <property type="entry name" value="AN11006-like"/>
</dbReference>
<accession>A0A9P4PFG3</accession>
<evidence type="ECO:0000313" key="3">
    <source>
        <dbReference type="Proteomes" id="UP000799764"/>
    </source>
</evidence>